<reference evidence="1" key="1">
    <citation type="submission" date="2014-11" db="EMBL/GenBank/DDBJ databases">
        <authorList>
            <person name="Amaro Gonzalez C."/>
        </authorList>
    </citation>
    <scope>NUCLEOTIDE SEQUENCE</scope>
</reference>
<dbReference type="EMBL" id="GBXM01080426">
    <property type="protein sequence ID" value="JAH28151.1"/>
    <property type="molecule type" value="Transcribed_RNA"/>
</dbReference>
<reference evidence="1" key="2">
    <citation type="journal article" date="2015" name="Fish Shellfish Immunol.">
        <title>Early steps in the European eel (Anguilla anguilla)-Vibrio vulnificus interaction in the gills: Role of the RtxA13 toxin.</title>
        <authorList>
            <person name="Callol A."/>
            <person name="Pajuelo D."/>
            <person name="Ebbesson L."/>
            <person name="Teles M."/>
            <person name="MacKenzie S."/>
            <person name="Amaro C."/>
        </authorList>
    </citation>
    <scope>NUCLEOTIDE SEQUENCE</scope>
</reference>
<name>A0A0E9RG82_ANGAN</name>
<evidence type="ECO:0000313" key="1">
    <source>
        <dbReference type="EMBL" id="JAH28151.1"/>
    </source>
</evidence>
<proteinExistence type="predicted"/>
<dbReference type="AlphaFoldDB" id="A0A0E9RG82"/>
<accession>A0A0E9RG82</accession>
<protein>
    <submittedName>
        <fullName evidence="1">Uncharacterized protein</fullName>
    </submittedName>
</protein>
<organism evidence="1">
    <name type="scientific">Anguilla anguilla</name>
    <name type="common">European freshwater eel</name>
    <name type="synonym">Muraena anguilla</name>
    <dbReference type="NCBI Taxonomy" id="7936"/>
    <lineage>
        <taxon>Eukaryota</taxon>
        <taxon>Metazoa</taxon>
        <taxon>Chordata</taxon>
        <taxon>Craniata</taxon>
        <taxon>Vertebrata</taxon>
        <taxon>Euteleostomi</taxon>
        <taxon>Actinopterygii</taxon>
        <taxon>Neopterygii</taxon>
        <taxon>Teleostei</taxon>
        <taxon>Anguilliformes</taxon>
        <taxon>Anguillidae</taxon>
        <taxon>Anguilla</taxon>
    </lineage>
</organism>
<sequence length="31" mass="3711">MQKNSDNHSYYLCVLTHYDHFPSPQKTLKSK</sequence>